<dbReference type="InterPro" id="IPR001245">
    <property type="entry name" value="Ser-Thr/Tyr_kinase_cat_dom"/>
</dbReference>
<dbReference type="GO" id="GO:0005737">
    <property type="term" value="C:cytoplasm"/>
    <property type="evidence" value="ECO:0007669"/>
    <property type="project" value="TreeGrafter"/>
</dbReference>
<feature type="non-terminal residue" evidence="2">
    <location>
        <position position="1"/>
    </location>
</feature>
<dbReference type="PRINTS" id="PR00109">
    <property type="entry name" value="TYRKINASE"/>
</dbReference>
<dbReference type="Pfam" id="PF07714">
    <property type="entry name" value="PK_Tyr_Ser-Thr"/>
    <property type="match status" value="1"/>
</dbReference>
<dbReference type="PANTHER" id="PTHR23257:SF963">
    <property type="entry name" value="AT08303P"/>
    <property type="match status" value="1"/>
</dbReference>
<dbReference type="PROSITE" id="PS50011">
    <property type="entry name" value="PROTEIN_KINASE_DOM"/>
    <property type="match status" value="1"/>
</dbReference>
<dbReference type="Gene3D" id="1.10.510.10">
    <property type="entry name" value="Transferase(Phosphotransferase) domain 1"/>
    <property type="match status" value="1"/>
</dbReference>
<dbReference type="EMBL" id="AUPC02000311">
    <property type="protein sequence ID" value="POG62166.1"/>
    <property type="molecule type" value="Genomic_DNA"/>
</dbReference>
<comment type="caution">
    <text evidence="2">The sequence shown here is derived from an EMBL/GenBank/DDBJ whole genome shotgun (WGS) entry which is preliminary data.</text>
</comment>
<dbReference type="InterPro" id="IPR011009">
    <property type="entry name" value="Kinase-like_dom_sf"/>
</dbReference>
<dbReference type="GO" id="GO:0004672">
    <property type="term" value="F:protein kinase activity"/>
    <property type="evidence" value="ECO:0007669"/>
    <property type="project" value="InterPro"/>
</dbReference>
<dbReference type="AlphaFoldDB" id="A0A2P4P9U7"/>
<dbReference type="GO" id="GO:0007165">
    <property type="term" value="P:signal transduction"/>
    <property type="evidence" value="ECO:0007669"/>
    <property type="project" value="TreeGrafter"/>
</dbReference>
<dbReference type="VEuPathDB" id="FungiDB:RhiirFUN_014668"/>
<dbReference type="PANTHER" id="PTHR23257">
    <property type="entry name" value="SERINE-THREONINE PROTEIN KINASE"/>
    <property type="match status" value="1"/>
</dbReference>
<dbReference type="Proteomes" id="UP000018888">
    <property type="component" value="Unassembled WGS sequence"/>
</dbReference>
<evidence type="ECO:0000313" key="2">
    <source>
        <dbReference type="EMBL" id="POG62166.1"/>
    </source>
</evidence>
<dbReference type="InterPro" id="IPR050167">
    <property type="entry name" value="Ser_Thr_protein_kinase"/>
</dbReference>
<evidence type="ECO:0000313" key="3">
    <source>
        <dbReference type="Proteomes" id="UP000018888"/>
    </source>
</evidence>
<feature type="domain" description="Protein kinase" evidence="1">
    <location>
        <begin position="1"/>
        <end position="211"/>
    </location>
</feature>
<accession>A0A2P4P9U7</accession>
<keyword evidence="3" id="KW-1185">Reference proteome</keyword>
<sequence length="293" mass="33691">IMSHNKGKIDNNFIIRFYGITQDPKTKDYMMILDYAEDGSLRDYLDKNYSILNWDKKIGCLQDAILGLRCIHEKELFHRDLHIGNILKLKYNTVITDMGLCKPANYDASENSIYGNLAYIAPEILRGKNYTKAADIYSFGIIMYEVISGLRPYHNISHNENLAIGICQGLRPRFSIKVPQLIIHLIKRCLDSDPLKRPKAEEIENILYTWLCKPSDKQTVLLQAQIEEADNINNNSPNITILSTSLGLSYESRLLNFNDLPEPKNSDDYYEQNDNIISKEFSESLECCRINVP</sequence>
<gene>
    <name evidence="2" type="ORF">GLOIN_2v1698657</name>
</gene>
<protein>
    <submittedName>
        <fullName evidence="2">Kinase-like domain-containing protein</fullName>
    </submittedName>
</protein>
<evidence type="ECO:0000259" key="1">
    <source>
        <dbReference type="PROSITE" id="PS50011"/>
    </source>
</evidence>
<reference evidence="2 3" key="1">
    <citation type="journal article" date="2013" name="Proc. Natl. Acad. Sci. U.S.A.">
        <title>Genome of an arbuscular mycorrhizal fungus provides insight into the oldest plant symbiosis.</title>
        <authorList>
            <person name="Tisserant E."/>
            <person name="Malbreil M."/>
            <person name="Kuo A."/>
            <person name="Kohler A."/>
            <person name="Symeonidi A."/>
            <person name="Balestrini R."/>
            <person name="Charron P."/>
            <person name="Duensing N."/>
            <person name="Frei Dit Frey N."/>
            <person name="Gianinazzi-Pearson V."/>
            <person name="Gilbert L.B."/>
            <person name="Handa Y."/>
            <person name="Herr J.R."/>
            <person name="Hijri M."/>
            <person name="Koul R."/>
            <person name="Kawaguchi M."/>
            <person name="Krajinski F."/>
            <person name="Lammers P.J."/>
            <person name="Masclaux F.G."/>
            <person name="Murat C."/>
            <person name="Morin E."/>
            <person name="Ndikumana S."/>
            <person name="Pagni M."/>
            <person name="Petitpierre D."/>
            <person name="Requena N."/>
            <person name="Rosikiewicz P."/>
            <person name="Riley R."/>
            <person name="Saito K."/>
            <person name="San Clemente H."/>
            <person name="Shapiro H."/>
            <person name="van Tuinen D."/>
            <person name="Becard G."/>
            <person name="Bonfante P."/>
            <person name="Paszkowski U."/>
            <person name="Shachar-Hill Y.Y."/>
            <person name="Tuskan G.A."/>
            <person name="Young P.W."/>
            <person name="Sanders I.R."/>
            <person name="Henrissat B."/>
            <person name="Rensing S.A."/>
            <person name="Grigoriev I.V."/>
            <person name="Corradi N."/>
            <person name="Roux C."/>
            <person name="Martin F."/>
        </authorList>
    </citation>
    <scope>NUCLEOTIDE SEQUENCE [LARGE SCALE GENOMIC DNA]</scope>
    <source>
        <strain evidence="2 3">DAOM 197198</strain>
    </source>
</reference>
<dbReference type="GO" id="GO:0005524">
    <property type="term" value="F:ATP binding"/>
    <property type="evidence" value="ECO:0007669"/>
    <property type="project" value="InterPro"/>
</dbReference>
<proteinExistence type="predicted"/>
<dbReference type="SUPFAM" id="SSF56112">
    <property type="entry name" value="Protein kinase-like (PK-like)"/>
    <property type="match status" value="1"/>
</dbReference>
<dbReference type="InterPro" id="IPR000719">
    <property type="entry name" value="Prot_kinase_dom"/>
</dbReference>
<name>A0A2P4P9U7_RHIID</name>
<organism evidence="2 3">
    <name type="scientific">Rhizophagus irregularis (strain DAOM 181602 / DAOM 197198 / MUCL 43194)</name>
    <name type="common">Arbuscular mycorrhizal fungus</name>
    <name type="synonym">Glomus intraradices</name>
    <dbReference type="NCBI Taxonomy" id="747089"/>
    <lineage>
        <taxon>Eukaryota</taxon>
        <taxon>Fungi</taxon>
        <taxon>Fungi incertae sedis</taxon>
        <taxon>Mucoromycota</taxon>
        <taxon>Glomeromycotina</taxon>
        <taxon>Glomeromycetes</taxon>
        <taxon>Glomerales</taxon>
        <taxon>Glomeraceae</taxon>
        <taxon>Rhizophagus</taxon>
    </lineage>
</organism>
<reference evidence="2 3" key="2">
    <citation type="journal article" date="2018" name="New Phytol.">
        <title>High intraspecific genome diversity in the model arbuscular mycorrhizal symbiont Rhizophagus irregularis.</title>
        <authorList>
            <person name="Chen E.C.H."/>
            <person name="Morin E."/>
            <person name="Beaudet D."/>
            <person name="Noel J."/>
            <person name="Yildirir G."/>
            <person name="Ndikumana S."/>
            <person name="Charron P."/>
            <person name="St-Onge C."/>
            <person name="Giorgi J."/>
            <person name="Kruger M."/>
            <person name="Marton T."/>
            <person name="Ropars J."/>
            <person name="Grigoriev I.V."/>
            <person name="Hainaut M."/>
            <person name="Henrissat B."/>
            <person name="Roux C."/>
            <person name="Martin F."/>
            <person name="Corradi N."/>
        </authorList>
    </citation>
    <scope>NUCLEOTIDE SEQUENCE [LARGE SCALE GENOMIC DNA]</scope>
    <source>
        <strain evidence="2 3">DAOM 197198</strain>
    </source>
</reference>